<dbReference type="EMBL" id="NBAG03000217">
    <property type="protein sequence ID" value="PNI81367.1"/>
    <property type="molecule type" value="Genomic_DNA"/>
</dbReference>
<organism evidence="3 4">
    <name type="scientific">Pan troglodytes</name>
    <name type="common">Chimpanzee</name>
    <dbReference type="NCBI Taxonomy" id="9598"/>
    <lineage>
        <taxon>Eukaryota</taxon>
        <taxon>Metazoa</taxon>
        <taxon>Chordata</taxon>
        <taxon>Craniata</taxon>
        <taxon>Vertebrata</taxon>
        <taxon>Euteleostomi</taxon>
        <taxon>Mammalia</taxon>
        <taxon>Eutheria</taxon>
        <taxon>Euarchontoglires</taxon>
        <taxon>Primates</taxon>
        <taxon>Haplorrhini</taxon>
        <taxon>Catarrhini</taxon>
        <taxon>Hominidae</taxon>
        <taxon>Pan</taxon>
    </lineage>
</organism>
<dbReference type="Proteomes" id="UP000236370">
    <property type="component" value="Unassembled WGS sequence"/>
</dbReference>
<dbReference type="SMR" id="A0A2J8PBH1"/>
<dbReference type="Pfam" id="PF15949">
    <property type="entry name" value="DUF4757"/>
    <property type="match status" value="1"/>
</dbReference>
<dbReference type="PANTHER" id="PTHR46767">
    <property type="entry name" value="LIM DOMAIN ONLY PROTEIN 7"/>
    <property type="match status" value="1"/>
</dbReference>
<dbReference type="InterPro" id="IPR029978">
    <property type="entry name" value="LMO-7"/>
</dbReference>
<dbReference type="InterPro" id="IPR031865">
    <property type="entry name" value="DUF4757"/>
</dbReference>
<name>A0A2J8PBH1_PANTR</name>
<comment type="caution">
    <text evidence="3">The sequence shown here is derived from an EMBL/GenBank/DDBJ whole genome shotgun (WGS) entry which is preliminary data.</text>
</comment>
<dbReference type="AlphaFoldDB" id="A0A2J8PBH1"/>
<feature type="domain" description="DUF4757" evidence="2">
    <location>
        <begin position="9"/>
        <end position="121"/>
    </location>
</feature>
<feature type="non-terminal residue" evidence="3">
    <location>
        <position position="121"/>
    </location>
</feature>
<evidence type="ECO:0000313" key="3">
    <source>
        <dbReference type="EMBL" id="PNI81367.1"/>
    </source>
</evidence>
<feature type="region of interest" description="Disordered" evidence="1">
    <location>
        <begin position="26"/>
        <end position="59"/>
    </location>
</feature>
<sequence>MQDYNKDDMSYRRISAVEPKTALPFNRFLPNKSRQPSYVPAPLRKKKPDKHEDNRRSWASPVYTEADGTFSRLFQKIYGENGSKSMSDVSAEDVQNLRQLRYEEMQKIKSQLKEQDQKWQD</sequence>
<reference evidence="3 4" key="1">
    <citation type="submission" date="2017-12" db="EMBL/GenBank/DDBJ databases">
        <title>High-resolution comparative analysis of great ape genomes.</title>
        <authorList>
            <person name="Pollen A."/>
            <person name="Hastie A."/>
            <person name="Hormozdiari F."/>
            <person name="Dougherty M."/>
            <person name="Liu R."/>
            <person name="Chaisson M."/>
            <person name="Hoppe E."/>
            <person name="Hill C."/>
            <person name="Pang A."/>
            <person name="Hillier L."/>
            <person name="Baker C."/>
            <person name="Armstrong J."/>
            <person name="Shendure J."/>
            <person name="Paten B."/>
            <person name="Wilson R."/>
            <person name="Chao H."/>
            <person name="Schneider V."/>
            <person name="Ventura M."/>
            <person name="Kronenberg Z."/>
            <person name="Murali S."/>
            <person name="Gordon D."/>
            <person name="Cantsilieris S."/>
            <person name="Munson K."/>
            <person name="Nelson B."/>
            <person name="Raja A."/>
            <person name="Underwood J."/>
            <person name="Diekhans M."/>
            <person name="Fiddes I."/>
            <person name="Haussler D."/>
            <person name="Eichler E."/>
        </authorList>
    </citation>
    <scope>NUCLEOTIDE SEQUENCE [LARGE SCALE GENOMIC DNA]</scope>
    <source>
        <strain evidence="3">Yerkes chimp pedigree #C0471</strain>
    </source>
</reference>
<accession>A0A2J8PBH1</accession>
<dbReference type="PANTHER" id="PTHR46767:SF1">
    <property type="entry name" value="LIM DOMAIN ONLY PROTEIN 7"/>
    <property type="match status" value="1"/>
</dbReference>
<evidence type="ECO:0000259" key="2">
    <source>
        <dbReference type="Pfam" id="PF15949"/>
    </source>
</evidence>
<protein>
    <submittedName>
        <fullName evidence="3">LMO7 isoform 22</fullName>
    </submittedName>
</protein>
<gene>
    <name evidence="3" type="ORF">CK820_G0004552</name>
</gene>
<evidence type="ECO:0000256" key="1">
    <source>
        <dbReference type="SAM" id="MobiDB-lite"/>
    </source>
</evidence>
<evidence type="ECO:0000313" key="4">
    <source>
        <dbReference type="Proteomes" id="UP000236370"/>
    </source>
</evidence>
<dbReference type="GO" id="GO:0030155">
    <property type="term" value="P:regulation of cell adhesion"/>
    <property type="evidence" value="ECO:0007669"/>
    <property type="project" value="InterPro"/>
</dbReference>
<dbReference type="GO" id="GO:0023051">
    <property type="term" value="P:regulation of signaling"/>
    <property type="evidence" value="ECO:0007669"/>
    <property type="project" value="InterPro"/>
</dbReference>
<proteinExistence type="predicted"/>